<comment type="caution">
    <text evidence="1">The sequence shown here is derived from an EMBL/GenBank/DDBJ whole genome shotgun (WGS) entry which is preliminary data.</text>
</comment>
<dbReference type="Proteomes" id="UP000186168">
    <property type="component" value="Unassembled WGS sequence"/>
</dbReference>
<protein>
    <submittedName>
        <fullName evidence="1">Uncharacterized protein</fullName>
    </submittedName>
</protein>
<reference evidence="1 2" key="1">
    <citation type="submission" date="2013-05" db="EMBL/GenBank/DDBJ databases">
        <title>Genome sequence of Streptomyces sparsogenes DSM 40356.</title>
        <authorList>
            <person name="Coyne S."/>
            <person name="Seebeck F.P."/>
        </authorList>
    </citation>
    <scope>NUCLEOTIDE SEQUENCE [LARGE SCALE GENOMIC DNA]</scope>
    <source>
        <strain evidence="1 2">DSM 40356</strain>
    </source>
</reference>
<accession>A0A1R1S871</accession>
<dbReference type="RefSeq" id="WP_079151245.1">
    <property type="nucleotide sequence ID" value="NZ_ASQP01000469.1"/>
</dbReference>
<evidence type="ECO:0000313" key="2">
    <source>
        <dbReference type="Proteomes" id="UP000186168"/>
    </source>
</evidence>
<dbReference type="EMBL" id="ASQP01000469">
    <property type="protein sequence ID" value="OMI34423.1"/>
    <property type="molecule type" value="Genomic_DNA"/>
</dbReference>
<dbReference type="AlphaFoldDB" id="A0A1R1S871"/>
<dbReference type="GeneID" id="96746656"/>
<evidence type="ECO:0000313" key="1">
    <source>
        <dbReference type="EMBL" id="OMI34423.1"/>
    </source>
</evidence>
<gene>
    <name evidence="1" type="ORF">SPAR_36606</name>
</gene>
<organism evidence="1 2">
    <name type="scientific">Streptomyces sparsogenes DSM 40356</name>
    <dbReference type="NCBI Taxonomy" id="1331668"/>
    <lineage>
        <taxon>Bacteria</taxon>
        <taxon>Bacillati</taxon>
        <taxon>Actinomycetota</taxon>
        <taxon>Actinomycetes</taxon>
        <taxon>Kitasatosporales</taxon>
        <taxon>Streptomycetaceae</taxon>
        <taxon>Streptomyces</taxon>
    </lineage>
</organism>
<keyword evidence="2" id="KW-1185">Reference proteome</keyword>
<name>A0A1R1S871_9ACTN</name>
<sequence length="110" mass="11819">MTLAEAGDTKHPGGMAVKLEGREARFHFVAQSAPGDKYDEPEGAPVEGDPVSLERRADGAEGWLAGLLAGSGSREIASIEQWSLREDPADRRNGLTVEFHSGAKIYSRIL</sequence>
<proteinExistence type="predicted"/>